<dbReference type="GO" id="GO:0019441">
    <property type="term" value="P:L-tryptophan catabolic process to kynurenine"/>
    <property type="evidence" value="ECO:0007669"/>
    <property type="project" value="InterPro"/>
</dbReference>
<evidence type="ECO:0000313" key="1">
    <source>
        <dbReference type="EMBL" id="ALM75198.1"/>
    </source>
</evidence>
<name>A0A0S1XBN9_THEBA</name>
<dbReference type="Gene3D" id="3.50.30.50">
    <property type="entry name" value="Putative cyclase"/>
    <property type="match status" value="1"/>
</dbReference>
<dbReference type="PANTHER" id="PTHR31118">
    <property type="entry name" value="CYCLASE-LIKE PROTEIN 2"/>
    <property type="match status" value="1"/>
</dbReference>
<sequence length="188" mass="20611">MIVDLTKTLSEELEVYPGDPEIKIKEWTSLEKEGYYMNLLCFGEHSGTHVDAPAHFVKGGKAVDELPLEKFFGRAIVVDVSDCQDEVTIKEVPKTDLEGKIVLFYSGGRELSVELAEFLVNAGIKAVGTDGMSIGNEEVHRVLLSAEIPIFENLANLEKLIGKNFTFIAFPLKIENGSGSPVRAVALL</sequence>
<organism evidence="1 2">
    <name type="scientific">Thermococcus barophilus</name>
    <dbReference type="NCBI Taxonomy" id="55802"/>
    <lineage>
        <taxon>Archaea</taxon>
        <taxon>Methanobacteriati</taxon>
        <taxon>Methanobacteriota</taxon>
        <taxon>Thermococci</taxon>
        <taxon>Thermococcales</taxon>
        <taxon>Thermococcaceae</taxon>
        <taxon>Thermococcus</taxon>
    </lineage>
</organism>
<dbReference type="AlphaFoldDB" id="A0A0S1XBN9"/>
<dbReference type="Pfam" id="PF04199">
    <property type="entry name" value="Cyclase"/>
    <property type="match status" value="1"/>
</dbReference>
<dbReference type="InterPro" id="IPR037175">
    <property type="entry name" value="KFase_sf"/>
</dbReference>
<dbReference type="GO" id="GO:0004061">
    <property type="term" value="F:arylformamidase activity"/>
    <property type="evidence" value="ECO:0007669"/>
    <property type="project" value="InterPro"/>
</dbReference>
<protein>
    <submittedName>
        <fullName evidence="1">Putative Metal-dependent hydrolase</fullName>
    </submittedName>
</protein>
<evidence type="ECO:0000313" key="2">
    <source>
        <dbReference type="Proteomes" id="UP000066042"/>
    </source>
</evidence>
<dbReference type="EMBL" id="CP013050">
    <property type="protein sequence ID" value="ALM75198.1"/>
    <property type="molecule type" value="Genomic_DNA"/>
</dbReference>
<gene>
    <name evidence="1" type="ORF">TBCH5v1_1276</name>
</gene>
<reference evidence="1 2" key="1">
    <citation type="journal article" date="2016" name="Genome Announc.">
        <title>Complete genome sequence of the hyperthermophilic and piezophilic archaeon Thermococcus barophilus Ch5, capable of growth at the expense of hydrogenogenesis from carbon monoxide and formate.</title>
        <authorList>
            <person name="Oger P."/>
            <person name="Sokolova T.G."/>
            <person name="Kozhevnikova D.A."/>
            <person name="Taranov E.A."/>
            <person name="Vannier P."/>
            <person name="Lee H.S."/>
            <person name="Kwon K.K."/>
            <person name="Kang S.G."/>
            <person name="Lee J.H."/>
            <person name="Bonch-Osmolovskaya E.A."/>
            <person name="Lebedinsky A.V."/>
        </authorList>
    </citation>
    <scope>NUCLEOTIDE SEQUENCE [LARGE SCALE GENOMIC DNA]</scope>
    <source>
        <strain evidence="2">Ch5</strain>
    </source>
</reference>
<dbReference type="SUPFAM" id="SSF102198">
    <property type="entry name" value="Putative cyclase"/>
    <property type="match status" value="1"/>
</dbReference>
<dbReference type="InterPro" id="IPR007325">
    <property type="entry name" value="KFase/CYL"/>
</dbReference>
<dbReference type="RefSeq" id="WP_056933892.1">
    <property type="nucleotide sequence ID" value="NZ_CP013050.1"/>
</dbReference>
<dbReference type="PANTHER" id="PTHR31118:SF12">
    <property type="entry name" value="CYCLASE-LIKE PROTEIN 2"/>
    <property type="match status" value="1"/>
</dbReference>
<dbReference type="Proteomes" id="UP000066042">
    <property type="component" value="Chromosome"/>
</dbReference>
<dbReference type="PATRIC" id="fig|55802.8.peg.1255"/>
<keyword evidence="1" id="KW-0378">Hydrolase</keyword>
<accession>A0A0S1XBN9</accession>
<dbReference type="GeneID" id="26136525"/>
<proteinExistence type="predicted"/>